<feature type="transmembrane region" description="Helical" evidence="7">
    <location>
        <begin position="93"/>
        <end position="112"/>
    </location>
</feature>
<evidence type="ECO:0000256" key="6">
    <source>
        <dbReference type="ARBA" id="ARBA00023315"/>
    </source>
</evidence>
<name>S7QKD4_GLOTA</name>
<accession>S7QKD4</accession>
<dbReference type="GeneID" id="19303552"/>
<protein>
    <submittedName>
        <fullName evidence="8">MBOAT-domain-containing protein</fullName>
    </submittedName>
</protein>
<keyword evidence="6" id="KW-0012">Acyltransferase</keyword>
<dbReference type="GO" id="GO:0047184">
    <property type="term" value="F:1-acylglycerophosphocholine O-acyltransferase activity"/>
    <property type="evidence" value="ECO:0007669"/>
    <property type="project" value="TreeGrafter"/>
</dbReference>
<dbReference type="OrthoDB" id="286734at2759"/>
<evidence type="ECO:0000313" key="8">
    <source>
        <dbReference type="EMBL" id="EPQ59698.1"/>
    </source>
</evidence>
<organism evidence="8 9">
    <name type="scientific">Gloeophyllum trabeum (strain ATCC 11539 / FP-39264 / Madison 617)</name>
    <name type="common">Brown rot fungus</name>
    <dbReference type="NCBI Taxonomy" id="670483"/>
    <lineage>
        <taxon>Eukaryota</taxon>
        <taxon>Fungi</taxon>
        <taxon>Dikarya</taxon>
        <taxon>Basidiomycota</taxon>
        <taxon>Agaricomycotina</taxon>
        <taxon>Agaricomycetes</taxon>
        <taxon>Gloeophyllales</taxon>
        <taxon>Gloeophyllaceae</taxon>
        <taxon>Gloeophyllum</taxon>
    </lineage>
</organism>
<dbReference type="OMA" id="WHGTRPG"/>
<dbReference type="Pfam" id="PF03062">
    <property type="entry name" value="MBOAT"/>
    <property type="match status" value="1"/>
</dbReference>
<gene>
    <name evidence="8" type="ORF">GLOTRDRAFT_136508</name>
</gene>
<proteinExistence type="predicted"/>
<dbReference type="GO" id="GO:0016020">
    <property type="term" value="C:membrane"/>
    <property type="evidence" value="ECO:0007669"/>
    <property type="project" value="UniProtKB-SubCell"/>
</dbReference>
<dbReference type="HOGENOM" id="CLU_011340_5_1_1"/>
<keyword evidence="2" id="KW-0808">Transferase</keyword>
<feature type="transmembrane region" description="Helical" evidence="7">
    <location>
        <begin position="21"/>
        <end position="42"/>
    </location>
</feature>
<dbReference type="eggNOG" id="KOG2704">
    <property type="taxonomic scope" value="Eukaryota"/>
</dbReference>
<dbReference type="AlphaFoldDB" id="S7QKD4"/>
<feature type="transmembrane region" description="Helical" evidence="7">
    <location>
        <begin position="367"/>
        <end position="386"/>
    </location>
</feature>
<keyword evidence="3 7" id="KW-0812">Transmembrane</keyword>
<dbReference type="STRING" id="670483.S7QKD4"/>
<feature type="transmembrane region" description="Helical" evidence="7">
    <location>
        <begin position="166"/>
        <end position="185"/>
    </location>
</feature>
<keyword evidence="9" id="KW-1185">Reference proteome</keyword>
<keyword evidence="4 7" id="KW-1133">Transmembrane helix</keyword>
<dbReference type="KEGG" id="gtr:GLOTRDRAFT_136508"/>
<evidence type="ECO:0000256" key="1">
    <source>
        <dbReference type="ARBA" id="ARBA00004141"/>
    </source>
</evidence>
<dbReference type="PANTHER" id="PTHR13906:SF4">
    <property type="entry name" value="LYSOPHOSPHOLIPID ACYLTRANSFERASE 6"/>
    <property type="match status" value="1"/>
</dbReference>
<dbReference type="GO" id="GO:0046474">
    <property type="term" value="P:glycerophospholipid biosynthetic process"/>
    <property type="evidence" value="ECO:0007669"/>
    <property type="project" value="TreeGrafter"/>
</dbReference>
<evidence type="ECO:0000256" key="4">
    <source>
        <dbReference type="ARBA" id="ARBA00022989"/>
    </source>
</evidence>
<evidence type="ECO:0000256" key="5">
    <source>
        <dbReference type="ARBA" id="ARBA00023136"/>
    </source>
</evidence>
<dbReference type="EMBL" id="KB469297">
    <property type="protein sequence ID" value="EPQ59698.1"/>
    <property type="molecule type" value="Genomic_DNA"/>
</dbReference>
<reference evidence="8 9" key="1">
    <citation type="journal article" date="2012" name="Science">
        <title>The Paleozoic origin of enzymatic lignin decomposition reconstructed from 31 fungal genomes.</title>
        <authorList>
            <person name="Floudas D."/>
            <person name="Binder M."/>
            <person name="Riley R."/>
            <person name="Barry K."/>
            <person name="Blanchette R.A."/>
            <person name="Henrissat B."/>
            <person name="Martinez A.T."/>
            <person name="Otillar R."/>
            <person name="Spatafora J.W."/>
            <person name="Yadav J.S."/>
            <person name="Aerts A."/>
            <person name="Benoit I."/>
            <person name="Boyd A."/>
            <person name="Carlson A."/>
            <person name="Copeland A."/>
            <person name="Coutinho P.M."/>
            <person name="de Vries R.P."/>
            <person name="Ferreira P."/>
            <person name="Findley K."/>
            <person name="Foster B."/>
            <person name="Gaskell J."/>
            <person name="Glotzer D."/>
            <person name="Gorecki P."/>
            <person name="Heitman J."/>
            <person name="Hesse C."/>
            <person name="Hori C."/>
            <person name="Igarashi K."/>
            <person name="Jurgens J.A."/>
            <person name="Kallen N."/>
            <person name="Kersten P."/>
            <person name="Kohler A."/>
            <person name="Kuees U."/>
            <person name="Kumar T.K.A."/>
            <person name="Kuo A."/>
            <person name="LaButti K."/>
            <person name="Larrondo L.F."/>
            <person name="Lindquist E."/>
            <person name="Ling A."/>
            <person name="Lombard V."/>
            <person name="Lucas S."/>
            <person name="Lundell T."/>
            <person name="Martin R."/>
            <person name="McLaughlin D.J."/>
            <person name="Morgenstern I."/>
            <person name="Morin E."/>
            <person name="Murat C."/>
            <person name="Nagy L.G."/>
            <person name="Nolan M."/>
            <person name="Ohm R.A."/>
            <person name="Patyshakuliyeva A."/>
            <person name="Rokas A."/>
            <person name="Ruiz-Duenas F.J."/>
            <person name="Sabat G."/>
            <person name="Salamov A."/>
            <person name="Samejima M."/>
            <person name="Schmutz J."/>
            <person name="Slot J.C."/>
            <person name="St John F."/>
            <person name="Stenlid J."/>
            <person name="Sun H."/>
            <person name="Sun S."/>
            <person name="Syed K."/>
            <person name="Tsang A."/>
            <person name="Wiebenga A."/>
            <person name="Young D."/>
            <person name="Pisabarro A."/>
            <person name="Eastwood D.C."/>
            <person name="Martin F."/>
            <person name="Cullen D."/>
            <person name="Grigoriev I.V."/>
            <person name="Hibbett D.S."/>
        </authorList>
    </citation>
    <scope>NUCLEOTIDE SEQUENCE [LARGE SCALE GENOMIC DNA]</scope>
    <source>
        <strain evidence="8 9">ATCC 11539</strain>
    </source>
</reference>
<dbReference type="GO" id="GO:0003841">
    <property type="term" value="F:1-acylglycerol-3-phosphate O-acyltransferase activity"/>
    <property type="evidence" value="ECO:0007669"/>
    <property type="project" value="TreeGrafter"/>
</dbReference>
<feature type="transmembrane region" description="Helical" evidence="7">
    <location>
        <begin position="435"/>
        <end position="457"/>
    </location>
</feature>
<dbReference type="PANTHER" id="PTHR13906">
    <property type="entry name" value="PORCUPINE"/>
    <property type="match status" value="1"/>
</dbReference>
<keyword evidence="5 7" id="KW-0472">Membrane</keyword>
<feature type="transmembrane region" description="Helical" evidence="7">
    <location>
        <begin position="48"/>
        <end position="81"/>
    </location>
</feature>
<feature type="transmembrane region" description="Helical" evidence="7">
    <location>
        <begin position="228"/>
        <end position="245"/>
    </location>
</feature>
<evidence type="ECO:0000313" key="9">
    <source>
        <dbReference type="Proteomes" id="UP000030669"/>
    </source>
</evidence>
<sequence>MDRLFEPLASATGASIDQVKLIACLLFSYPLGSIFIRIPSSLQALKHIFNIIIALIYFLPVLNLWTGFLHLLASILATYYVAKNVRRPDMPCIVFALVLGHLMINHIIRAVYGYGYETFEITGPQMVLTMKLTTFAWNVYDGRRPREDLDKWQFEKHIPDDKFPSILSFLGYAFYFPGVLVGPYLDYNSYQSLIDGSIFKISEGNQPKREDKDRFIPRGRKRMAYRKMVKALIFLGLYTTCYGTFNYTVALKPWFAKKHVLYRIAYWQLCGFFERTKYYAVWTLTEGASILTGYGFTGFDSYGNSTWNGARNVKIRSIEFAPNFKVLLDSWNIKTAIWLKECVYKRVTPKGKKPGFRSSMITFTTSALWHGIAPGYYLAFLLGGFIQTAGRLCRSNIRPLLLPPQLPPSQNVPVKVKEKPTLEPPKDAISAAKRAYDLAGTVSSVLLVNYTTGPFILATLRDSFRAWSLLGWYGHYMVGGALVFFYAGGRRFLRRLQEQRVKAIGVGPQFPTVAEKPGPLYMPPVEEAAQELEHRFDDR</sequence>
<dbReference type="GO" id="GO:0030258">
    <property type="term" value="P:lipid modification"/>
    <property type="evidence" value="ECO:0007669"/>
    <property type="project" value="TreeGrafter"/>
</dbReference>
<dbReference type="RefSeq" id="XP_007862614.1">
    <property type="nucleotide sequence ID" value="XM_007864423.1"/>
</dbReference>
<evidence type="ECO:0000256" key="2">
    <source>
        <dbReference type="ARBA" id="ARBA00022679"/>
    </source>
</evidence>
<dbReference type="GO" id="GO:0005783">
    <property type="term" value="C:endoplasmic reticulum"/>
    <property type="evidence" value="ECO:0007669"/>
    <property type="project" value="TreeGrafter"/>
</dbReference>
<comment type="subcellular location">
    <subcellularLocation>
        <location evidence="1">Membrane</location>
        <topology evidence="1">Multi-pass membrane protein</topology>
    </subcellularLocation>
</comment>
<dbReference type="InterPro" id="IPR004299">
    <property type="entry name" value="MBOAT_fam"/>
</dbReference>
<feature type="transmembrane region" description="Helical" evidence="7">
    <location>
        <begin position="469"/>
        <end position="487"/>
    </location>
</feature>
<evidence type="ECO:0000256" key="7">
    <source>
        <dbReference type="SAM" id="Phobius"/>
    </source>
</evidence>
<evidence type="ECO:0000256" key="3">
    <source>
        <dbReference type="ARBA" id="ARBA00022692"/>
    </source>
</evidence>
<dbReference type="InterPro" id="IPR049941">
    <property type="entry name" value="LPLAT_7/PORCN-like"/>
</dbReference>
<dbReference type="Proteomes" id="UP000030669">
    <property type="component" value="Unassembled WGS sequence"/>
</dbReference>